<dbReference type="Proteomes" id="UP001634007">
    <property type="component" value="Unassembled WGS sequence"/>
</dbReference>
<dbReference type="EMBL" id="JBJKBG010000005">
    <property type="protein sequence ID" value="KAL3740533.1"/>
    <property type="molecule type" value="Genomic_DNA"/>
</dbReference>
<comment type="caution">
    <text evidence="2">The sequence shown here is derived from an EMBL/GenBank/DDBJ whole genome shotgun (WGS) entry which is preliminary data.</text>
</comment>
<feature type="region of interest" description="Disordered" evidence="1">
    <location>
        <begin position="21"/>
        <end position="126"/>
    </location>
</feature>
<reference evidence="2 3" key="1">
    <citation type="submission" date="2024-11" db="EMBL/GenBank/DDBJ databases">
        <title>Chromosome-level genome assembly of Eucalyptus globulus Labill. provides insights into its genome evolution.</title>
        <authorList>
            <person name="Li X."/>
        </authorList>
    </citation>
    <scope>NUCLEOTIDE SEQUENCE [LARGE SCALE GENOMIC DNA]</scope>
    <source>
        <strain evidence="2">CL2024</strain>
        <tissue evidence="2">Fresh tender leaves</tissue>
    </source>
</reference>
<sequence length="126" mass="13623">MKLSSTAAPLWRLHVQISKLENQISGRSGGDGSSMVVEDGRRGQGREGMEDPSSLVAMQQIEYRERERERERDDRGLRGWGEGTGARSAGVGDHGEAAEARGDSVGEVGRGWEEVRRGGLRSGSQG</sequence>
<name>A0ABD3KLR0_EUCGL</name>
<keyword evidence="3" id="KW-1185">Reference proteome</keyword>
<evidence type="ECO:0000256" key="1">
    <source>
        <dbReference type="SAM" id="MobiDB-lite"/>
    </source>
</evidence>
<evidence type="ECO:0000313" key="3">
    <source>
        <dbReference type="Proteomes" id="UP001634007"/>
    </source>
</evidence>
<feature type="compositionally biased region" description="Basic and acidic residues" evidence="1">
    <location>
        <begin position="93"/>
        <end position="117"/>
    </location>
</feature>
<feature type="compositionally biased region" description="Basic and acidic residues" evidence="1">
    <location>
        <begin position="38"/>
        <end position="49"/>
    </location>
</feature>
<evidence type="ECO:0000313" key="2">
    <source>
        <dbReference type="EMBL" id="KAL3740533.1"/>
    </source>
</evidence>
<organism evidence="2 3">
    <name type="scientific">Eucalyptus globulus</name>
    <name type="common">Tasmanian blue gum</name>
    <dbReference type="NCBI Taxonomy" id="34317"/>
    <lineage>
        <taxon>Eukaryota</taxon>
        <taxon>Viridiplantae</taxon>
        <taxon>Streptophyta</taxon>
        <taxon>Embryophyta</taxon>
        <taxon>Tracheophyta</taxon>
        <taxon>Spermatophyta</taxon>
        <taxon>Magnoliopsida</taxon>
        <taxon>eudicotyledons</taxon>
        <taxon>Gunneridae</taxon>
        <taxon>Pentapetalae</taxon>
        <taxon>rosids</taxon>
        <taxon>malvids</taxon>
        <taxon>Myrtales</taxon>
        <taxon>Myrtaceae</taxon>
        <taxon>Myrtoideae</taxon>
        <taxon>Eucalypteae</taxon>
        <taxon>Eucalyptus</taxon>
    </lineage>
</organism>
<feature type="compositionally biased region" description="Basic and acidic residues" evidence="1">
    <location>
        <begin position="62"/>
        <end position="77"/>
    </location>
</feature>
<dbReference type="AlphaFoldDB" id="A0ABD3KLR0"/>
<protein>
    <submittedName>
        <fullName evidence="2">Uncharacterized protein</fullName>
    </submittedName>
</protein>
<accession>A0ABD3KLR0</accession>
<proteinExistence type="predicted"/>
<gene>
    <name evidence="2" type="ORF">ACJRO7_021765</name>
</gene>